<evidence type="ECO:0000256" key="7">
    <source>
        <dbReference type="ARBA" id="ARBA00023136"/>
    </source>
</evidence>
<dbReference type="AlphaFoldDB" id="A0A1L5BW71"/>
<feature type="chain" id="PRO_5012340365" description="NADH-ubiquinone oxidoreductase chain 3" evidence="10">
    <location>
        <begin position="25"/>
        <end position="117"/>
    </location>
</feature>
<evidence type="ECO:0000256" key="1">
    <source>
        <dbReference type="ARBA" id="ARBA00004370"/>
    </source>
</evidence>
<keyword evidence="9" id="KW-0830">Ubiquinone</keyword>
<keyword evidence="6 9" id="KW-1133">Transmembrane helix</keyword>
<evidence type="ECO:0000256" key="5">
    <source>
        <dbReference type="ARBA" id="ARBA00022692"/>
    </source>
</evidence>
<dbReference type="InterPro" id="IPR000440">
    <property type="entry name" value="NADH_UbQ/plastoQ_OxRdtase_su3"/>
</dbReference>
<proteinExistence type="inferred from homology"/>
<dbReference type="PANTHER" id="PTHR11058:SF9">
    <property type="entry name" value="NADH-UBIQUINONE OXIDOREDUCTASE CHAIN 3"/>
    <property type="match status" value="1"/>
</dbReference>
<keyword evidence="9" id="KW-0520">NAD</keyword>
<evidence type="ECO:0000256" key="4">
    <source>
        <dbReference type="ARBA" id="ARBA00022448"/>
    </source>
</evidence>
<geneLocation type="mitochondrion" evidence="11"/>
<evidence type="ECO:0000256" key="2">
    <source>
        <dbReference type="ARBA" id="ARBA00008472"/>
    </source>
</evidence>
<keyword evidence="7 9" id="KW-0472">Membrane</keyword>
<organism evidence="11">
    <name type="scientific">Acanthogammarus victorii</name>
    <dbReference type="NCBI Taxonomy" id="65437"/>
    <lineage>
        <taxon>Eukaryota</taxon>
        <taxon>Metazoa</taxon>
        <taxon>Ecdysozoa</taxon>
        <taxon>Arthropoda</taxon>
        <taxon>Crustacea</taxon>
        <taxon>Multicrustacea</taxon>
        <taxon>Malacostraca</taxon>
        <taxon>Eumalacostraca</taxon>
        <taxon>Peracarida</taxon>
        <taxon>Amphipoda</taxon>
        <taxon>Senticaudata</taxon>
        <taxon>Gammarida</taxon>
        <taxon>Gammaridira</taxon>
        <taxon>Gammaroidea</taxon>
        <taxon>Acanthogammaridae</taxon>
        <taxon>Acanthogammarinae</taxon>
        <taxon>Acanthogammarus</taxon>
    </lineage>
</organism>
<evidence type="ECO:0000256" key="9">
    <source>
        <dbReference type="RuleBase" id="RU003640"/>
    </source>
</evidence>
<feature type="transmembrane region" description="Helical" evidence="9">
    <location>
        <begin position="57"/>
        <end position="80"/>
    </location>
</feature>
<keyword evidence="4 9" id="KW-0813">Transport</keyword>
<dbReference type="Pfam" id="PF00507">
    <property type="entry name" value="Oxidored_q4"/>
    <property type="match status" value="1"/>
</dbReference>
<evidence type="ECO:0000256" key="6">
    <source>
        <dbReference type="ARBA" id="ARBA00022989"/>
    </source>
</evidence>
<keyword evidence="10" id="KW-0732">Signal</keyword>
<name>A0A1L5BW71_9CRUS</name>
<dbReference type="GO" id="GO:0008137">
    <property type="term" value="F:NADH dehydrogenase (ubiquinone) activity"/>
    <property type="evidence" value="ECO:0007669"/>
    <property type="project" value="UniProtKB-UniRule"/>
</dbReference>
<comment type="catalytic activity">
    <reaction evidence="8 9">
        <text>a ubiquinone + NADH + 5 H(+)(in) = a ubiquinol + NAD(+) + 4 H(+)(out)</text>
        <dbReference type="Rhea" id="RHEA:29091"/>
        <dbReference type="Rhea" id="RHEA-COMP:9565"/>
        <dbReference type="Rhea" id="RHEA-COMP:9566"/>
        <dbReference type="ChEBI" id="CHEBI:15378"/>
        <dbReference type="ChEBI" id="CHEBI:16389"/>
        <dbReference type="ChEBI" id="CHEBI:17976"/>
        <dbReference type="ChEBI" id="CHEBI:57540"/>
        <dbReference type="ChEBI" id="CHEBI:57945"/>
        <dbReference type="EC" id="7.1.1.2"/>
    </reaction>
</comment>
<accession>A0A1L5BW71</accession>
<dbReference type="PANTHER" id="PTHR11058">
    <property type="entry name" value="NADH-UBIQUINONE OXIDOREDUCTASE CHAIN 3"/>
    <property type="match status" value="1"/>
</dbReference>
<keyword evidence="5 9" id="KW-0812">Transmembrane</keyword>
<keyword evidence="9" id="KW-0679">Respiratory chain</keyword>
<feature type="transmembrane region" description="Helical" evidence="9">
    <location>
        <begin position="87"/>
        <end position="105"/>
    </location>
</feature>
<dbReference type="GO" id="GO:0031966">
    <property type="term" value="C:mitochondrial membrane"/>
    <property type="evidence" value="ECO:0007669"/>
    <property type="project" value="UniProtKB-SubCell"/>
</dbReference>
<protein>
    <recommendedName>
        <fullName evidence="3 9">NADH-ubiquinone oxidoreductase chain 3</fullName>
        <ecNumber evidence="9">7.1.1.2</ecNumber>
    </recommendedName>
</protein>
<dbReference type="EMBL" id="KX341962">
    <property type="protein sequence ID" value="APL97215.1"/>
    <property type="molecule type" value="Genomic_DNA"/>
</dbReference>
<reference evidence="11" key="1">
    <citation type="journal article" date="2016" name="BMC Genomics">
        <title>Evolution of mitochondrial genomes in Baikalian amphipods.</title>
        <authorList>
            <person name="Romanova E.V."/>
            <person name="Aleoshin V.V."/>
            <person name="Kamaltynov R.M."/>
            <person name="Mikhailov K.V."/>
            <person name="Logacheva M.D."/>
            <person name="Sirotinina E.A."/>
            <person name="Gornov A.Y."/>
            <person name="Anikin A.S."/>
            <person name="Sherbakov D.Y."/>
        </authorList>
    </citation>
    <scope>NUCLEOTIDE SEQUENCE</scope>
</reference>
<feature type="signal peptide" evidence="10">
    <location>
        <begin position="1"/>
        <end position="24"/>
    </location>
</feature>
<dbReference type="GO" id="GO:0030964">
    <property type="term" value="C:NADH dehydrogenase complex"/>
    <property type="evidence" value="ECO:0007669"/>
    <property type="project" value="TreeGrafter"/>
</dbReference>
<comment type="function">
    <text evidence="9">Core subunit of the mitochondrial membrane respiratory chain NADH dehydrogenase (Complex I) which catalyzes electron transfer from NADH through the respiratory chain, using ubiquinone as an electron acceptor. Essential for the catalytic activity of complex I.</text>
</comment>
<keyword evidence="9" id="KW-1278">Translocase</keyword>
<keyword evidence="9" id="KW-0249">Electron transport</keyword>
<dbReference type="InterPro" id="IPR038430">
    <property type="entry name" value="NDAH_ubi_oxred_su3_sf"/>
</dbReference>
<evidence type="ECO:0000313" key="11">
    <source>
        <dbReference type="EMBL" id="APL97215.1"/>
    </source>
</evidence>
<evidence type="ECO:0000256" key="3">
    <source>
        <dbReference type="ARBA" id="ARBA00021007"/>
    </source>
</evidence>
<comment type="subcellular location">
    <subcellularLocation>
        <location evidence="1">Membrane</location>
    </subcellularLocation>
    <subcellularLocation>
        <location evidence="9">Mitochondrion membrane</location>
        <topology evidence="9">Multi-pass membrane protein</topology>
    </subcellularLocation>
</comment>
<evidence type="ECO:0000256" key="8">
    <source>
        <dbReference type="ARBA" id="ARBA00049551"/>
    </source>
</evidence>
<dbReference type="EC" id="7.1.1.2" evidence="9"/>
<dbReference type="SMR" id="A0A1L5BW71"/>
<evidence type="ECO:0000256" key="10">
    <source>
        <dbReference type="SAM" id="SignalP"/>
    </source>
</evidence>
<gene>
    <name evidence="11" type="primary">ND3</name>
</gene>
<dbReference type="Gene3D" id="1.20.58.1610">
    <property type="entry name" value="NADH:ubiquinone/plastoquinone oxidoreductase, chain 3"/>
    <property type="match status" value="1"/>
</dbReference>
<keyword evidence="9 11" id="KW-0496">Mitochondrion</keyword>
<sequence>MPVIIMLLLLSSSIALLLTSLALATGKKSGEAREKLTSFECGFDSKKKARVPFSLRFFMITILFLIFDVEITLLLPLGFLTPYSDPFSSTLTASALALVLILGLVHEWNQGSLAWAR</sequence>
<comment type="similarity">
    <text evidence="2 9">Belongs to the complex I subunit 3 family.</text>
</comment>